<dbReference type="AlphaFoldDB" id="A0A0B7HL60"/>
<evidence type="ECO:0000313" key="2">
    <source>
        <dbReference type="Proteomes" id="UP000038055"/>
    </source>
</evidence>
<organism evidence="1 2">
    <name type="scientific">Capnocytophaga cynodegmi</name>
    <dbReference type="NCBI Taxonomy" id="28189"/>
    <lineage>
        <taxon>Bacteria</taxon>
        <taxon>Pseudomonadati</taxon>
        <taxon>Bacteroidota</taxon>
        <taxon>Flavobacteriia</taxon>
        <taxon>Flavobacteriales</taxon>
        <taxon>Flavobacteriaceae</taxon>
        <taxon>Capnocytophaga</taxon>
    </lineage>
</organism>
<name>A0A0B7HL60_9FLAO</name>
<keyword evidence="2" id="KW-1185">Reference proteome</keyword>
<accession>A0A0B7HL60</accession>
<sequence>MTKSKKYVLPQQNYNIYFVISIGLLKSDQKFMSIKQNRAKVFKK</sequence>
<gene>
    <name evidence="1" type="ORF">CCYN2B_470005</name>
</gene>
<protein>
    <submittedName>
        <fullName evidence="1">Uncharacterized protein</fullName>
    </submittedName>
</protein>
<evidence type="ECO:0000313" key="1">
    <source>
        <dbReference type="EMBL" id="CEN38218.1"/>
    </source>
</evidence>
<dbReference type="EMBL" id="CDOD01000042">
    <property type="protein sequence ID" value="CEN38218.1"/>
    <property type="molecule type" value="Genomic_DNA"/>
</dbReference>
<dbReference type="Proteomes" id="UP000038055">
    <property type="component" value="Unassembled WGS sequence"/>
</dbReference>
<proteinExistence type="predicted"/>
<reference evidence="2" key="1">
    <citation type="submission" date="2015-01" db="EMBL/GenBank/DDBJ databases">
        <authorList>
            <person name="MANFREDI Pablo"/>
        </authorList>
    </citation>
    <scope>NUCLEOTIDE SEQUENCE [LARGE SCALE GENOMIC DNA]</scope>
    <source>
        <strain evidence="2">Ccyn2B</strain>
    </source>
</reference>